<evidence type="ECO:0000256" key="1">
    <source>
        <dbReference type="SAM" id="MobiDB-lite"/>
    </source>
</evidence>
<reference evidence="3" key="1">
    <citation type="submission" date="2020-05" db="EMBL/GenBank/DDBJ databases">
        <authorList>
            <person name="Chiriac C."/>
            <person name="Salcher M."/>
            <person name="Ghai R."/>
            <person name="Kavagutti S V."/>
        </authorList>
    </citation>
    <scope>NUCLEOTIDE SEQUENCE</scope>
</reference>
<accession>A0A6J7FPD4</accession>
<feature type="compositionally biased region" description="Polar residues" evidence="1">
    <location>
        <begin position="1"/>
        <end position="16"/>
    </location>
</feature>
<feature type="transmembrane region" description="Helical" evidence="2">
    <location>
        <begin position="48"/>
        <end position="72"/>
    </location>
</feature>
<dbReference type="EMBL" id="CAFBMC010000026">
    <property type="protein sequence ID" value="CAB4895275.1"/>
    <property type="molecule type" value="Genomic_DNA"/>
</dbReference>
<protein>
    <submittedName>
        <fullName evidence="3">Unannotated protein</fullName>
    </submittedName>
</protein>
<keyword evidence="2" id="KW-1133">Transmembrane helix</keyword>
<sequence>MSDQPENANAETSQFDAVQAAPVEAAQPVAAAVQPSGADKAKTSNRRVIGAAIAGAVAVAVIALAGVIGFAIGSHHGDDRAGFGAGGRSQIAQNFERHHDQMMQGFGEQQPQQGQSQQQPPEPGSMMAPNQQDQGPGQFPRGMLDQHSNQ</sequence>
<organism evidence="3">
    <name type="scientific">freshwater metagenome</name>
    <dbReference type="NCBI Taxonomy" id="449393"/>
    <lineage>
        <taxon>unclassified sequences</taxon>
        <taxon>metagenomes</taxon>
        <taxon>ecological metagenomes</taxon>
    </lineage>
</organism>
<gene>
    <name evidence="3" type="ORF">UFOPK3495_00660</name>
</gene>
<feature type="region of interest" description="Disordered" evidence="1">
    <location>
        <begin position="75"/>
        <end position="150"/>
    </location>
</feature>
<name>A0A6J7FPD4_9ZZZZ</name>
<dbReference type="AlphaFoldDB" id="A0A6J7FPD4"/>
<keyword evidence="2" id="KW-0472">Membrane</keyword>
<evidence type="ECO:0000313" key="3">
    <source>
        <dbReference type="EMBL" id="CAB4895275.1"/>
    </source>
</evidence>
<feature type="region of interest" description="Disordered" evidence="1">
    <location>
        <begin position="1"/>
        <end position="21"/>
    </location>
</feature>
<feature type="compositionally biased region" description="Low complexity" evidence="1">
    <location>
        <begin position="102"/>
        <end position="127"/>
    </location>
</feature>
<evidence type="ECO:0000256" key="2">
    <source>
        <dbReference type="SAM" id="Phobius"/>
    </source>
</evidence>
<proteinExistence type="predicted"/>
<keyword evidence="2" id="KW-0812">Transmembrane</keyword>